<dbReference type="PANTHER" id="PTHR43033:SF1">
    <property type="entry name" value="TRNA(ILE)-LYSIDINE SYNTHASE-RELATED"/>
    <property type="match status" value="1"/>
</dbReference>
<dbReference type="NCBIfam" id="TIGR02432">
    <property type="entry name" value="lysidine_TilS_N"/>
    <property type="match status" value="1"/>
</dbReference>
<dbReference type="AlphaFoldDB" id="A0A926NKS7"/>
<dbReference type="SUPFAM" id="SSF52402">
    <property type="entry name" value="Adenine nucleotide alpha hydrolases-like"/>
    <property type="match status" value="1"/>
</dbReference>
<dbReference type="GO" id="GO:0006400">
    <property type="term" value="P:tRNA modification"/>
    <property type="evidence" value="ECO:0007669"/>
    <property type="project" value="UniProtKB-UniRule"/>
</dbReference>
<dbReference type="InterPro" id="IPR014729">
    <property type="entry name" value="Rossmann-like_a/b/a_fold"/>
</dbReference>
<organism evidence="10 11">
    <name type="scientific">Metabacillus arenae</name>
    <dbReference type="NCBI Taxonomy" id="2771434"/>
    <lineage>
        <taxon>Bacteria</taxon>
        <taxon>Bacillati</taxon>
        <taxon>Bacillota</taxon>
        <taxon>Bacilli</taxon>
        <taxon>Bacillales</taxon>
        <taxon>Bacillaceae</taxon>
        <taxon>Metabacillus</taxon>
    </lineage>
</organism>
<dbReference type="SUPFAM" id="SSF56037">
    <property type="entry name" value="PheT/TilS domain"/>
    <property type="match status" value="1"/>
</dbReference>
<dbReference type="Gene3D" id="3.40.50.620">
    <property type="entry name" value="HUPs"/>
    <property type="match status" value="1"/>
</dbReference>
<dbReference type="GO" id="GO:0005737">
    <property type="term" value="C:cytoplasm"/>
    <property type="evidence" value="ECO:0007669"/>
    <property type="project" value="UniProtKB-SubCell"/>
</dbReference>
<gene>
    <name evidence="8 10" type="primary">tilS</name>
    <name evidence="10" type="ORF">IC621_23635</name>
</gene>
<keyword evidence="11" id="KW-1185">Reference proteome</keyword>
<dbReference type="Pfam" id="PF09179">
    <property type="entry name" value="TilS"/>
    <property type="match status" value="1"/>
</dbReference>
<dbReference type="EC" id="6.3.4.19" evidence="8"/>
<dbReference type="NCBIfam" id="TIGR02433">
    <property type="entry name" value="lysidine_TilS_C"/>
    <property type="match status" value="1"/>
</dbReference>
<comment type="similarity">
    <text evidence="8">Belongs to the tRNA(Ile)-lysidine synthase family.</text>
</comment>
<dbReference type="HAMAP" id="MF_01161">
    <property type="entry name" value="tRNA_Ile_lys_synt"/>
    <property type="match status" value="1"/>
</dbReference>
<dbReference type="EMBL" id="JACXAI010000047">
    <property type="protein sequence ID" value="MBD1383186.1"/>
    <property type="molecule type" value="Genomic_DNA"/>
</dbReference>
<comment type="function">
    <text evidence="8">Ligates lysine onto the cytidine present at position 34 of the AUA codon-specific tRNA(Ile) that contains the anticodon CAU, in an ATP-dependent manner. Cytidine is converted to lysidine, thus changing the amino acid specificity of the tRNA from methionine to isoleucine.</text>
</comment>
<evidence type="ECO:0000313" key="11">
    <source>
        <dbReference type="Proteomes" id="UP000626844"/>
    </source>
</evidence>
<dbReference type="GO" id="GO:0005524">
    <property type="term" value="F:ATP binding"/>
    <property type="evidence" value="ECO:0007669"/>
    <property type="project" value="UniProtKB-UniRule"/>
</dbReference>
<evidence type="ECO:0000256" key="1">
    <source>
        <dbReference type="ARBA" id="ARBA00004496"/>
    </source>
</evidence>
<dbReference type="InterPro" id="IPR011063">
    <property type="entry name" value="TilS/TtcA_N"/>
</dbReference>
<evidence type="ECO:0000256" key="2">
    <source>
        <dbReference type="ARBA" id="ARBA00022490"/>
    </source>
</evidence>
<dbReference type="Proteomes" id="UP000626844">
    <property type="component" value="Unassembled WGS sequence"/>
</dbReference>
<evidence type="ECO:0000256" key="4">
    <source>
        <dbReference type="ARBA" id="ARBA00022694"/>
    </source>
</evidence>
<feature type="domain" description="Lysidine-tRNA(Ile) synthetase C-terminal" evidence="9">
    <location>
        <begin position="384"/>
        <end position="459"/>
    </location>
</feature>
<evidence type="ECO:0000313" key="10">
    <source>
        <dbReference type="EMBL" id="MBD1383186.1"/>
    </source>
</evidence>
<dbReference type="InterPro" id="IPR015262">
    <property type="entry name" value="tRNA_Ile_lys_synt_subst-bd"/>
</dbReference>
<proteinExistence type="inferred from homology"/>
<keyword evidence="2 8" id="KW-0963">Cytoplasm</keyword>
<dbReference type="Gene3D" id="3.30.465.60">
    <property type="match status" value="1"/>
</dbReference>
<reference evidence="10" key="1">
    <citation type="submission" date="2020-09" db="EMBL/GenBank/DDBJ databases">
        <title>A novel bacterium of genus Bacillus, isolated from South China Sea.</title>
        <authorList>
            <person name="Huang H."/>
            <person name="Mo K."/>
            <person name="Hu Y."/>
        </authorList>
    </citation>
    <scope>NUCLEOTIDE SEQUENCE</scope>
    <source>
        <strain evidence="10">IB182487</strain>
    </source>
</reference>
<comment type="catalytic activity">
    <reaction evidence="7 8">
        <text>cytidine(34) in tRNA(Ile2) + L-lysine + ATP = lysidine(34) in tRNA(Ile2) + AMP + diphosphate + H(+)</text>
        <dbReference type="Rhea" id="RHEA:43744"/>
        <dbReference type="Rhea" id="RHEA-COMP:10625"/>
        <dbReference type="Rhea" id="RHEA-COMP:10670"/>
        <dbReference type="ChEBI" id="CHEBI:15378"/>
        <dbReference type="ChEBI" id="CHEBI:30616"/>
        <dbReference type="ChEBI" id="CHEBI:32551"/>
        <dbReference type="ChEBI" id="CHEBI:33019"/>
        <dbReference type="ChEBI" id="CHEBI:82748"/>
        <dbReference type="ChEBI" id="CHEBI:83665"/>
        <dbReference type="ChEBI" id="CHEBI:456215"/>
        <dbReference type="EC" id="6.3.4.19"/>
    </reaction>
</comment>
<comment type="subcellular location">
    <subcellularLocation>
        <location evidence="1 8">Cytoplasm</location>
    </subcellularLocation>
</comment>
<keyword evidence="5 8" id="KW-0547">Nucleotide-binding</keyword>
<evidence type="ECO:0000256" key="7">
    <source>
        <dbReference type="ARBA" id="ARBA00048539"/>
    </source>
</evidence>
<sequence length="470" mass="54475">MDQFYRFFKRNSLIKDGSTIVVGVSGGPDSLALLHLLSALKKKGSFRLVAAHLDHMFRGKQSENEKKFVQKYCQDRNIEVETAQVDVSQFAKEKKLSSQVAARECRYQFFKEIMDHYQGDFLALGHHGDDQIETILMRFVRGAAGRALAGMEEIRPFHTGYIIRPLLRVTKDDLLNYCNQHNLNPRFDPSNEKDDYTRNRFRKYVLPFLKEENPKVHERFQLFSENVLEDEAFLQELSMEKMNKVWNRKKDKESELEIKPFLKLPLSLQRRGIQLILNYLYKRVPSSLTSIHIESLLHLLSQKHPSGSLDLPNGLKAVKSYDNCLFTFAHKKEIEPYELELNPPKRIVLPNGAEISAHKGPFPKEYVNGNNFFIVKEERVTLPFIVRSRKSGDKLKVKGMNGTKKVKDIFIDEKTPLYERDEWPVVLDSSGQILWLPGLKKSSIEDFNVTNEEYIVLQYKKQAVVGGYSE</sequence>
<dbReference type="GO" id="GO:0032267">
    <property type="term" value="F:tRNA(Ile)-lysidine synthase activity"/>
    <property type="evidence" value="ECO:0007669"/>
    <property type="project" value="UniProtKB-EC"/>
</dbReference>
<dbReference type="CDD" id="cd01992">
    <property type="entry name" value="TilS_N"/>
    <property type="match status" value="1"/>
</dbReference>
<dbReference type="InterPro" id="IPR012796">
    <property type="entry name" value="Lysidine-tRNA-synth_C"/>
</dbReference>
<evidence type="ECO:0000256" key="5">
    <source>
        <dbReference type="ARBA" id="ARBA00022741"/>
    </source>
</evidence>
<evidence type="ECO:0000256" key="6">
    <source>
        <dbReference type="ARBA" id="ARBA00022840"/>
    </source>
</evidence>
<name>A0A926NKS7_9BACI</name>
<dbReference type="SUPFAM" id="SSF82829">
    <property type="entry name" value="MesJ substrate recognition domain-like"/>
    <property type="match status" value="1"/>
</dbReference>
<evidence type="ECO:0000256" key="3">
    <source>
        <dbReference type="ARBA" id="ARBA00022598"/>
    </source>
</evidence>
<keyword evidence="4 8" id="KW-0819">tRNA processing</keyword>
<feature type="binding site" evidence="8">
    <location>
        <begin position="25"/>
        <end position="30"/>
    </location>
    <ligand>
        <name>ATP</name>
        <dbReference type="ChEBI" id="CHEBI:30616"/>
    </ligand>
</feature>
<dbReference type="InterPro" id="IPR012795">
    <property type="entry name" value="tRNA_Ile_lys_synt_N"/>
</dbReference>
<comment type="domain">
    <text evidence="8">The N-terminal region contains the highly conserved SGGXDS motif, predicted to be a P-loop motif involved in ATP binding.</text>
</comment>
<dbReference type="RefSeq" id="WP_191162106.1">
    <property type="nucleotide sequence ID" value="NZ_JACXAI010000047.1"/>
</dbReference>
<keyword evidence="3 8" id="KW-0436">Ligase</keyword>
<accession>A0A926NKS7</accession>
<dbReference type="PANTHER" id="PTHR43033">
    <property type="entry name" value="TRNA(ILE)-LYSIDINE SYNTHASE-RELATED"/>
    <property type="match status" value="1"/>
</dbReference>
<evidence type="ECO:0000256" key="8">
    <source>
        <dbReference type="HAMAP-Rule" id="MF_01161"/>
    </source>
</evidence>
<evidence type="ECO:0000259" key="9">
    <source>
        <dbReference type="SMART" id="SM00977"/>
    </source>
</evidence>
<protein>
    <recommendedName>
        <fullName evidence="8">tRNA(Ile)-lysidine synthase</fullName>
        <ecNumber evidence="8">6.3.4.19</ecNumber>
    </recommendedName>
    <alternativeName>
        <fullName evidence="8">tRNA(Ile)-2-lysyl-cytidine synthase</fullName>
    </alternativeName>
    <alternativeName>
        <fullName evidence="8">tRNA(Ile)-lysidine synthetase</fullName>
    </alternativeName>
</protein>
<comment type="caution">
    <text evidence="10">The sequence shown here is derived from an EMBL/GenBank/DDBJ whole genome shotgun (WGS) entry which is preliminary data.</text>
</comment>
<dbReference type="Pfam" id="PF11734">
    <property type="entry name" value="TilS_C"/>
    <property type="match status" value="1"/>
</dbReference>
<dbReference type="InterPro" id="IPR012094">
    <property type="entry name" value="tRNA_Ile_lys_synt"/>
</dbReference>
<dbReference type="Pfam" id="PF01171">
    <property type="entry name" value="ATP_bind_3"/>
    <property type="match status" value="1"/>
</dbReference>
<keyword evidence="6 8" id="KW-0067">ATP-binding</keyword>
<dbReference type="SMART" id="SM00977">
    <property type="entry name" value="TilS_C"/>
    <property type="match status" value="1"/>
</dbReference>